<gene>
    <name evidence="2" type="ORF">ZIOFF_046436</name>
</gene>
<accession>A0A8J5FPA2</accession>
<name>A0A8J5FPA2_ZINOF</name>
<dbReference type="NCBIfam" id="TIGR00756">
    <property type="entry name" value="PPR"/>
    <property type="match status" value="1"/>
</dbReference>
<dbReference type="Proteomes" id="UP000734854">
    <property type="component" value="Unassembled WGS sequence"/>
</dbReference>
<keyword evidence="1" id="KW-0677">Repeat</keyword>
<evidence type="ECO:0008006" key="4">
    <source>
        <dbReference type="Google" id="ProtNLM"/>
    </source>
</evidence>
<dbReference type="EMBL" id="JACMSC010000013">
    <property type="protein sequence ID" value="KAG6491504.1"/>
    <property type="molecule type" value="Genomic_DNA"/>
</dbReference>
<reference evidence="2 3" key="1">
    <citation type="submission" date="2020-08" db="EMBL/GenBank/DDBJ databases">
        <title>Plant Genome Project.</title>
        <authorList>
            <person name="Zhang R.-G."/>
        </authorList>
    </citation>
    <scope>NUCLEOTIDE SEQUENCE [LARGE SCALE GENOMIC DNA]</scope>
    <source>
        <tissue evidence="2">Rhizome</tissue>
    </source>
</reference>
<evidence type="ECO:0000256" key="1">
    <source>
        <dbReference type="ARBA" id="ARBA00022737"/>
    </source>
</evidence>
<dbReference type="Pfam" id="PF01535">
    <property type="entry name" value="PPR"/>
    <property type="match status" value="1"/>
</dbReference>
<dbReference type="PANTHER" id="PTHR47926">
    <property type="entry name" value="PENTATRICOPEPTIDE REPEAT-CONTAINING PROTEIN"/>
    <property type="match status" value="1"/>
</dbReference>
<sequence>MDDATPARWWTLAATSFPAPRFASLDLSSLHALLLVSGRARDAFLVTKLLNLYSRLGDLPSVVLAFRHAPVKTSITWNSMIACYAHHGFLKDALA</sequence>
<organism evidence="2 3">
    <name type="scientific">Zingiber officinale</name>
    <name type="common">Ginger</name>
    <name type="synonym">Amomum zingiber</name>
    <dbReference type="NCBI Taxonomy" id="94328"/>
    <lineage>
        <taxon>Eukaryota</taxon>
        <taxon>Viridiplantae</taxon>
        <taxon>Streptophyta</taxon>
        <taxon>Embryophyta</taxon>
        <taxon>Tracheophyta</taxon>
        <taxon>Spermatophyta</taxon>
        <taxon>Magnoliopsida</taxon>
        <taxon>Liliopsida</taxon>
        <taxon>Zingiberales</taxon>
        <taxon>Zingiberaceae</taxon>
        <taxon>Zingiber</taxon>
    </lineage>
</organism>
<keyword evidence="3" id="KW-1185">Reference proteome</keyword>
<protein>
    <recommendedName>
        <fullName evidence="4">Pentatricopeptide repeat-containing protein</fullName>
    </recommendedName>
</protein>
<comment type="caution">
    <text evidence="2">The sequence shown here is derived from an EMBL/GenBank/DDBJ whole genome shotgun (WGS) entry which is preliminary data.</text>
</comment>
<evidence type="ECO:0000313" key="3">
    <source>
        <dbReference type="Proteomes" id="UP000734854"/>
    </source>
</evidence>
<evidence type="ECO:0000313" key="2">
    <source>
        <dbReference type="EMBL" id="KAG6491504.1"/>
    </source>
</evidence>
<dbReference type="AlphaFoldDB" id="A0A8J5FPA2"/>
<dbReference type="InterPro" id="IPR002885">
    <property type="entry name" value="PPR_rpt"/>
</dbReference>
<dbReference type="InterPro" id="IPR011990">
    <property type="entry name" value="TPR-like_helical_dom_sf"/>
</dbReference>
<dbReference type="Gene3D" id="1.25.40.10">
    <property type="entry name" value="Tetratricopeptide repeat domain"/>
    <property type="match status" value="1"/>
</dbReference>
<dbReference type="GO" id="GO:0009451">
    <property type="term" value="P:RNA modification"/>
    <property type="evidence" value="ECO:0007669"/>
    <property type="project" value="InterPro"/>
</dbReference>
<dbReference type="InterPro" id="IPR046960">
    <property type="entry name" value="PPR_At4g14850-like_plant"/>
</dbReference>
<proteinExistence type="predicted"/>
<dbReference type="GO" id="GO:0003723">
    <property type="term" value="F:RNA binding"/>
    <property type="evidence" value="ECO:0007669"/>
    <property type="project" value="InterPro"/>
</dbReference>